<comment type="caution">
    <text evidence="1">The sequence shown here is derived from an EMBL/GenBank/DDBJ whole genome shotgun (WGS) entry which is preliminary data.</text>
</comment>
<accession>A0ABT1YDV0</accession>
<dbReference type="RefSeq" id="WP_258212962.1">
    <property type="nucleotide sequence ID" value="NZ_JANQBD010000005.1"/>
</dbReference>
<organism evidence="1 2">
    <name type="scientific">Paenibacillus radicis</name>
    <name type="common">ex Xue et al. 2023</name>
    <dbReference type="NCBI Taxonomy" id="2972489"/>
    <lineage>
        <taxon>Bacteria</taxon>
        <taxon>Bacillati</taxon>
        <taxon>Bacillota</taxon>
        <taxon>Bacilli</taxon>
        <taxon>Bacillales</taxon>
        <taxon>Paenibacillaceae</taxon>
        <taxon>Paenibacillus</taxon>
    </lineage>
</organism>
<evidence type="ECO:0000313" key="2">
    <source>
        <dbReference type="Proteomes" id="UP001300012"/>
    </source>
</evidence>
<reference evidence="1 2" key="1">
    <citation type="submission" date="2022-08" db="EMBL/GenBank/DDBJ databases">
        <title>Paenibacillus endoradicis sp. nov., Paenibacillus radicibacter sp. nov and Paenibacillus pararadicis sp. nov., three cold-adapted plant growth-promoting bacteria isolated from root of Larix gmelinii in Great Khingan.</title>
        <authorList>
            <person name="Xue H."/>
        </authorList>
    </citation>
    <scope>NUCLEOTIDE SEQUENCE [LARGE SCALE GENOMIC DNA]</scope>
    <source>
        <strain evidence="1 2">N5-1-1-5</strain>
    </source>
</reference>
<gene>
    <name evidence="1" type="ORF">NV381_09120</name>
</gene>
<dbReference type="EMBL" id="JANQBD010000005">
    <property type="protein sequence ID" value="MCR8631361.1"/>
    <property type="molecule type" value="Genomic_DNA"/>
</dbReference>
<keyword evidence="2" id="KW-1185">Reference proteome</keyword>
<dbReference type="Proteomes" id="UP001300012">
    <property type="component" value="Unassembled WGS sequence"/>
</dbReference>
<evidence type="ECO:0000313" key="1">
    <source>
        <dbReference type="EMBL" id="MCR8631361.1"/>
    </source>
</evidence>
<protein>
    <submittedName>
        <fullName evidence="1">Uncharacterized protein</fullName>
    </submittedName>
</protein>
<proteinExistence type="predicted"/>
<name>A0ABT1YDV0_9BACL</name>
<sequence>MTTTVQDLVTDAEYTRILDGVNDLLKETYHIPDSKSAWVLNQSHDRVDDYLFDYSSYVALVKETRNYIRDTFENQFEQKVQKEQEQTKRMINDAAAWLAFECVKCYFEKRLWK</sequence>